<comment type="caution">
    <text evidence="1">The sequence shown here is derived from an EMBL/GenBank/DDBJ whole genome shotgun (WGS) entry which is preliminary data.</text>
</comment>
<protein>
    <submittedName>
        <fullName evidence="1">Uncharacterized protein</fullName>
    </submittedName>
</protein>
<sequence length="318" mass="36949">MLNFATFCNCYETPLDLKFSAVYYFFVFKFNTNTVLNNAFSSFKVSLKRFYVPYAKPKHSTPARRIHPQPVLSPEYCPVEEDFKLFEEARKKYGVHSNEDEKSKMLKKESSHLLSELNVFLNNSESKLVCVGLDVFDNFNPCIRIQKPGLDHCVNFSYGSFIGFINSLQNIIESLRCHCEEKYELADYTVYCTISSDDCDEIPIPTAKFVPKNKGDNFHIHLASTTLQKLYNIRNFLVRKLKSFEDINFVFNGFIVDVVNVLNNKKKTCVENEDVVNVLCSRHQDDIILSELVYKFPNFVIGKIKDNMEDYGDRHLYI</sequence>
<dbReference type="Proteomes" id="UP001353858">
    <property type="component" value="Unassembled WGS sequence"/>
</dbReference>
<accession>A0AAN7P703</accession>
<dbReference type="EMBL" id="JARPUR010000004">
    <property type="protein sequence ID" value="KAK4877193.1"/>
    <property type="molecule type" value="Genomic_DNA"/>
</dbReference>
<evidence type="ECO:0000313" key="1">
    <source>
        <dbReference type="EMBL" id="KAK4877193.1"/>
    </source>
</evidence>
<dbReference type="AlphaFoldDB" id="A0AAN7P703"/>
<organism evidence="1 2">
    <name type="scientific">Aquatica leii</name>
    <dbReference type="NCBI Taxonomy" id="1421715"/>
    <lineage>
        <taxon>Eukaryota</taxon>
        <taxon>Metazoa</taxon>
        <taxon>Ecdysozoa</taxon>
        <taxon>Arthropoda</taxon>
        <taxon>Hexapoda</taxon>
        <taxon>Insecta</taxon>
        <taxon>Pterygota</taxon>
        <taxon>Neoptera</taxon>
        <taxon>Endopterygota</taxon>
        <taxon>Coleoptera</taxon>
        <taxon>Polyphaga</taxon>
        <taxon>Elateriformia</taxon>
        <taxon>Elateroidea</taxon>
        <taxon>Lampyridae</taxon>
        <taxon>Luciolinae</taxon>
        <taxon>Aquatica</taxon>
    </lineage>
</organism>
<evidence type="ECO:0000313" key="2">
    <source>
        <dbReference type="Proteomes" id="UP001353858"/>
    </source>
</evidence>
<proteinExistence type="predicted"/>
<gene>
    <name evidence="1" type="ORF">RN001_009699</name>
</gene>
<name>A0AAN7P703_9COLE</name>
<reference evidence="2" key="1">
    <citation type="submission" date="2023-01" db="EMBL/GenBank/DDBJ databases">
        <title>Key to firefly adult light organ development and bioluminescence: homeobox transcription factors regulate luciferase expression and transportation to peroxisome.</title>
        <authorList>
            <person name="Fu X."/>
        </authorList>
    </citation>
    <scope>NUCLEOTIDE SEQUENCE [LARGE SCALE GENOMIC DNA]</scope>
</reference>
<keyword evidence="2" id="KW-1185">Reference proteome</keyword>